<evidence type="ECO:0000313" key="8">
    <source>
        <dbReference type="EMBL" id="CAI9761780.1"/>
    </source>
</evidence>
<feature type="domain" description="CCHC-type" evidence="7">
    <location>
        <begin position="367"/>
        <end position="383"/>
    </location>
</feature>
<dbReference type="NCBIfam" id="TIGR00756">
    <property type="entry name" value="PPR"/>
    <property type="match status" value="1"/>
</dbReference>
<name>A0AAD1Z2T9_9LAMI</name>
<dbReference type="InterPro" id="IPR001878">
    <property type="entry name" value="Znf_CCHC"/>
</dbReference>
<keyword evidence="1" id="KW-0479">Metal-binding</keyword>
<proteinExistence type="predicted"/>
<evidence type="ECO:0000256" key="1">
    <source>
        <dbReference type="ARBA" id="ARBA00022723"/>
    </source>
</evidence>
<evidence type="ECO:0000259" key="7">
    <source>
        <dbReference type="PROSITE" id="PS50158"/>
    </source>
</evidence>
<evidence type="ECO:0000256" key="6">
    <source>
        <dbReference type="PROSITE-ProRule" id="PRU00708"/>
    </source>
</evidence>
<dbReference type="EMBL" id="OU503040">
    <property type="protein sequence ID" value="CAI9761780.1"/>
    <property type="molecule type" value="Genomic_DNA"/>
</dbReference>
<feature type="domain" description="CCHC-type" evidence="7">
    <location>
        <begin position="399"/>
        <end position="414"/>
    </location>
</feature>
<dbReference type="Pfam" id="PF13696">
    <property type="entry name" value="zf-CCHC_2"/>
    <property type="match status" value="1"/>
</dbReference>
<dbReference type="PROSITE" id="PS51375">
    <property type="entry name" value="PPR"/>
    <property type="match status" value="1"/>
</dbReference>
<dbReference type="Gene3D" id="4.10.60.10">
    <property type="entry name" value="Zinc finger, CCHC-type"/>
    <property type="match status" value="2"/>
</dbReference>
<keyword evidence="9" id="KW-1185">Reference proteome</keyword>
<dbReference type="PROSITE" id="PS50158">
    <property type="entry name" value="ZF_CCHC"/>
    <property type="match status" value="3"/>
</dbReference>
<evidence type="ECO:0000256" key="3">
    <source>
        <dbReference type="ARBA" id="ARBA00022771"/>
    </source>
</evidence>
<dbReference type="GO" id="GO:0003723">
    <property type="term" value="F:RNA binding"/>
    <property type="evidence" value="ECO:0007669"/>
    <property type="project" value="InterPro"/>
</dbReference>
<dbReference type="Pfam" id="PF13041">
    <property type="entry name" value="PPR_2"/>
    <property type="match status" value="1"/>
</dbReference>
<dbReference type="GO" id="GO:0009451">
    <property type="term" value="P:RNA modification"/>
    <property type="evidence" value="ECO:0007669"/>
    <property type="project" value="InterPro"/>
</dbReference>
<dbReference type="InterPro" id="IPR025829">
    <property type="entry name" value="Zn_knuckle_CX2CX3GHX4C"/>
</dbReference>
<gene>
    <name evidence="8" type="ORF">FPE_LOCUS9210</name>
</gene>
<evidence type="ECO:0000256" key="2">
    <source>
        <dbReference type="ARBA" id="ARBA00022737"/>
    </source>
</evidence>
<reference evidence="8" key="1">
    <citation type="submission" date="2023-05" db="EMBL/GenBank/DDBJ databases">
        <authorList>
            <person name="Huff M."/>
        </authorList>
    </citation>
    <scope>NUCLEOTIDE SEQUENCE</scope>
</reference>
<accession>A0AAD1Z2T9</accession>
<dbReference type="InterPro" id="IPR002885">
    <property type="entry name" value="PPR_rpt"/>
</dbReference>
<dbReference type="InterPro" id="IPR011990">
    <property type="entry name" value="TPR-like_helical_dom_sf"/>
</dbReference>
<dbReference type="AlphaFoldDB" id="A0AAD1Z2T9"/>
<dbReference type="PANTHER" id="PTHR47926">
    <property type="entry name" value="PENTATRICOPEPTIDE REPEAT-CONTAINING PROTEIN"/>
    <property type="match status" value="1"/>
</dbReference>
<dbReference type="InterPro" id="IPR036875">
    <property type="entry name" value="Znf_CCHC_sf"/>
</dbReference>
<dbReference type="InterPro" id="IPR046960">
    <property type="entry name" value="PPR_At4g14850-like_plant"/>
</dbReference>
<keyword evidence="2" id="KW-0677">Repeat</keyword>
<dbReference type="Gene3D" id="1.25.40.10">
    <property type="entry name" value="Tetratricopeptide repeat domain"/>
    <property type="match status" value="1"/>
</dbReference>
<evidence type="ECO:0000256" key="4">
    <source>
        <dbReference type="ARBA" id="ARBA00022833"/>
    </source>
</evidence>
<feature type="domain" description="CCHC-type" evidence="7">
    <location>
        <begin position="342"/>
        <end position="357"/>
    </location>
</feature>
<dbReference type="PANTHER" id="PTHR47926:SF347">
    <property type="entry name" value="PENTATRICOPEPTIDE REPEAT-CONTAINING PROTEIN"/>
    <property type="match status" value="1"/>
</dbReference>
<feature type="repeat" description="PPR" evidence="6">
    <location>
        <begin position="194"/>
        <end position="228"/>
    </location>
</feature>
<dbReference type="SUPFAM" id="SSF57756">
    <property type="entry name" value="Retrovirus zinc finger-like domains"/>
    <property type="match status" value="2"/>
</dbReference>
<evidence type="ECO:0000256" key="5">
    <source>
        <dbReference type="PROSITE-ProRule" id="PRU00047"/>
    </source>
</evidence>
<organism evidence="8 9">
    <name type="scientific">Fraxinus pennsylvanica</name>
    <dbReference type="NCBI Taxonomy" id="56036"/>
    <lineage>
        <taxon>Eukaryota</taxon>
        <taxon>Viridiplantae</taxon>
        <taxon>Streptophyta</taxon>
        <taxon>Embryophyta</taxon>
        <taxon>Tracheophyta</taxon>
        <taxon>Spermatophyta</taxon>
        <taxon>Magnoliopsida</taxon>
        <taxon>eudicotyledons</taxon>
        <taxon>Gunneridae</taxon>
        <taxon>Pentapetalae</taxon>
        <taxon>asterids</taxon>
        <taxon>lamiids</taxon>
        <taxon>Lamiales</taxon>
        <taxon>Oleaceae</taxon>
        <taxon>Oleeae</taxon>
        <taxon>Fraxinus</taxon>
    </lineage>
</organism>
<keyword evidence="4" id="KW-0862">Zinc</keyword>
<keyword evidence="3 5" id="KW-0863">Zinc-finger</keyword>
<evidence type="ECO:0000313" key="9">
    <source>
        <dbReference type="Proteomes" id="UP000834106"/>
    </source>
</evidence>
<dbReference type="SMART" id="SM00343">
    <property type="entry name" value="ZnF_C2HC"/>
    <property type="match status" value="4"/>
</dbReference>
<dbReference type="Proteomes" id="UP000834106">
    <property type="component" value="Chromosome 5"/>
</dbReference>
<protein>
    <recommendedName>
        <fullName evidence="7">CCHC-type domain-containing protein</fullName>
    </recommendedName>
</protein>
<sequence>MDSTKKPLHFTQSSILPRYLPPNSPSLTSSKHAPSSMPFPMNGDCEEAFKIFKLISVGNVRHDSVTIAPVLTSCGDVVNGVQVHCLAVKIGVEMDVYAATSLMTMYFSYGGLASAIRLFGLINDKNLELRKCLDDKANSVALISVLSECANVKYIKFVMQPHAFIVKADLDSDSKIEMAVELFVQLDSEGFRPDSVTWNSMISGCSQSGKANEAIMFVRKMVSCGVTPSMKCITSLSPACSLLSALSYGKEIHAYVVRTETNSDEFIATAVIDMSILKTMFVELSNCIVLVFQVRALLSALWKAKGTAAARKRASDAMKDYFRDPENRRKRSISMKGVKFYCRNCGREGHRRNYCPEVHKLIDKRFRCRLCGRKGHNRRTCPRSQSIDQKNSVPRNHHCKICGQSGHNSRTCPQLTSQTDVESNAVAANKVPIVSRKRTYTCHLCHENGHNIRTCPRRK</sequence>
<dbReference type="GO" id="GO:0008270">
    <property type="term" value="F:zinc ion binding"/>
    <property type="evidence" value="ECO:0007669"/>
    <property type="project" value="UniProtKB-KW"/>
</dbReference>